<keyword evidence="1" id="KW-0472">Membrane</keyword>
<evidence type="ECO:0000313" key="2">
    <source>
        <dbReference type="EMBL" id="KUF09215.1"/>
    </source>
</evidence>
<dbReference type="AlphaFoldDB" id="A0A0W7WFB2"/>
<proteinExistence type="predicted"/>
<keyword evidence="3" id="KW-1185">Reference proteome</keyword>
<reference evidence="2 3" key="1">
    <citation type="submission" date="2015-12" db="EMBL/GenBank/DDBJ databases">
        <authorList>
            <person name="Shamseldin A."/>
            <person name="Moawad H."/>
            <person name="Abd El-Rahim W.M."/>
            <person name="Sadowsky M.J."/>
        </authorList>
    </citation>
    <scope>NUCLEOTIDE SEQUENCE [LARGE SCALE GENOMIC DNA]</scope>
    <source>
        <strain evidence="2 3">SJ5A-1</strain>
    </source>
</reference>
<keyword evidence="1" id="KW-1133">Transmembrane helix</keyword>
<feature type="transmembrane region" description="Helical" evidence="1">
    <location>
        <begin position="45"/>
        <end position="63"/>
    </location>
</feature>
<organism evidence="2 3">
    <name type="scientific">Pseudoponticoccus marisrubri</name>
    <dbReference type="NCBI Taxonomy" id="1685382"/>
    <lineage>
        <taxon>Bacteria</taxon>
        <taxon>Pseudomonadati</taxon>
        <taxon>Pseudomonadota</taxon>
        <taxon>Alphaproteobacteria</taxon>
        <taxon>Rhodobacterales</taxon>
        <taxon>Roseobacteraceae</taxon>
        <taxon>Pseudoponticoccus</taxon>
    </lineage>
</organism>
<name>A0A0W7WFB2_9RHOB</name>
<keyword evidence="1" id="KW-0812">Transmembrane</keyword>
<gene>
    <name evidence="2" type="ORF">AVJ23_18335</name>
</gene>
<dbReference type="RefSeq" id="WP_058863682.1">
    <property type="nucleotide sequence ID" value="NZ_LPXO01000015.1"/>
</dbReference>
<comment type="caution">
    <text evidence="2">The sequence shown here is derived from an EMBL/GenBank/DDBJ whole genome shotgun (WGS) entry which is preliminary data.</text>
</comment>
<protein>
    <submittedName>
        <fullName evidence="2">Uncharacterized protein</fullName>
    </submittedName>
</protein>
<sequence>MTSLIALATILLTSVLVLSQLPGIARDTYDALAGCAARARADHRLPQRAAFLALWAMIFLLSYL</sequence>
<dbReference type="EMBL" id="LPXO01000015">
    <property type="protein sequence ID" value="KUF09215.1"/>
    <property type="molecule type" value="Genomic_DNA"/>
</dbReference>
<dbReference type="Proteomes" id="UP000054396">
    <property type="component" value="Unassembled WGS sequence"/>
</dbReference>
<evidence type="ECO:0000313" key="3">
    <source>
        <dbReference type="Proteomes" id="UP000054396"/>
    </source>
</evidence>
<evidence type="ECO:0000256" key="1">
    <source>
        <dbReference type="SAM" id="Phobius"/>
    </source>
</evidence>
<dbReference type="STRING" id="1685382.AVJ23_18335"/>
<accession>A0A0W7WFB2</accession>